<proteinExistence type="predicted"/>
<protein>
    <submittedName>
        <fullName evidence="1">Uncharacterized protein</fullName>
    </submittedName>
</protein>
<evidence type="ECO:0000313" key="2">
    <source>
        <dbReference type="Proteomes" id="UP000318571"/>
    </source>
</evidence>
<accession>A0A553PSH3</accession>
<dbReference type="InterPro" id="IPR015915">
    <property type="entry name" value="Kelch-typ_b-propeller"/>
</dbReference>
<evidence type="ECO:0000313" key="1">
    <source>
        <dbReference type="EMBL" id="TRY80637.1"/>
    </source>
</evidence>
<dbReference type="Gene3D" id="2.120.10.80">
    <property type="entry name" value="Kelch-type beta propeller"/>
    <property type="match status" value="1"/>
</dbReference>
<reference evidence="1 2" key="1">
    <citation type="journal article" date="2018" name="Nat. Ecol. Evol.">
        <title>Genomic signatures of mitonuclear coevolution across populations of Tigriopus californicus.</title>
        <authorList>
            <person name="Barreto F.S."/>
            <person name="Watson E.T."/>
            <person name="Lima T.G."/>
            <person name="Willett C.S."/>
            <person name="Edmands S."/>
            <person name="Li W."/>
            <person name="Burton R.S."/>
        </authorList>
    </citation>
    <scope>NUCLEOTIDE SEQUENCE [LARGE SCALE GENOMIC DNA]</scope>
    <source>
        <strain evidence="1 2">San Diego</strain>
    </source>
</reference>
<gene>
    <name evidence="1" type="ORF">TCAL_14465</name>
</gene>
<dbReference type="AlphaFoldDB" id="A0A553PSH3"/>
<organism evidence="1 2">
    <name type="scientific">Tigriopus californicus</name>
    <name type="common">Marine copepod</name>
    <dbReference type="NCBI Taxonomy" id="6832"/>
    <lineage>
        <taxon>Eukaryota</taxon>
        <taxon>Metazoa</taxon>
        <taxon>Ecdysozoa</taxon>
        <taxon>Arthropoda</taxon>
        <taxon>Crustacea</taxon>
        <taxon>Multicrustacea</taxon>
        <taxon>Hexanauplia</taxon>
        <taxon>Copepoda</taxon>
        <taxon>Harpacticoida</taxon>
        <taxon>Harpacticidae</taxon>
        <taxon>Tigriopus</taxon>
    </lineage>
</organism>
<name>A0A553PSH3_TIGCA</name>
<dbReference type="EMBL" id="VCGU01000001">
    <property type="protein sequence ID" value="TRY80637.1"/>
    <property type="molecule type" value="Genomic_DNA"/>
</dbReference>
<comment type="caution">
    <text evidence="1">The sequence shown here is derived from an EMBL/GenBank/DDBJ whole genome shotgun (WGS) entry which is preliminary data.</text>
</comment>
<dbReference type="SUPFAM" id="SSF117281">
    <property type="entry name" value="Kelch motif"/>
    <property type="match status" value="1"/>
</dbReference>
<sequence>MENILLGNHNIRSIDSDLFVGFLNSTEAYSLTDLSMSLPSRTISVPIFRGAFKGLTLMFDNGILACVGHPMVCHHWNTANNAWVDFPSPNYSHLQGGLVLFDGAPMLVAGWDGVNAAQNLDSVETYDLNSKTWKPGVTLPKPMRSSIIQALNETTVIVSGGYGDTRPLKETYKLVAKSTVWERLEDLPFTWSSQASTVFSLPGLGKGIFAVGYYCGSYNLFERKAWFMAEFDLTWRRLEAFDLPTDLSIMEGQIYRVVDKVIAVPDYEAIAGGSNGFKETMKILTKNVLNLSNPWMIHEMNVSLSGKATYALEVMEYVMA</sequence>
<dbReference type="Proteomes" id="UP000318571">
    <property type="component" value="Chromosome 12"/>
</dbReference>
<keyword evidence="2" id="KW-1185">Reference proteome</keyword>